<dbReference type="SUPFAM" id="SSF89807">
    <property type="entry name" value="Dodecin-like"/>
    <property type="match status" value="1"/>
</dbReference>
<accession>A0A9D1S9B1</accession>
<name>A0A9D1S9B1_9FIRM</name>
<dbReference type="Gene3D" id="3.30.1660.10">
    <property type="entry name" value="Flavin-binding protein dodecin"/>
    <property type="match status" value="1"/>
</dbReference>
<dbReference type="AlphaFoldDB" id="A0A9D1S9B1"/>
<proteinExistence type="predicted"/>
<dbReference type="InterPro" id="IPR025543">
    <property type="entry name" value="Dodecin-like"/>
</dbReference>
<dbReference type="Proteomes" id="UP000824093">
    <property type="component" value="Unassembled WGS sequence"/>
</dbReference>
<reference evidence="1" key="1">
    <citation type="submission" date="2020-10" db="EMBL/GenBank/DDBJ databases">
        <authorList>
            <person name="Gilroy R."/>
        </authorList>
    </citation>
    <scope>NUCLEOTIDE SEQUENCE</scope>
    <source>
        <strain evidence="1">CHK195-15760</strain>
    </source>
</reference>
<dbReference type="InterPro" id="IPR009923">
    <property type="entry name" value="Dodecin"/>
</dbReference>
<evidence type="ECO:0000313" key="1">
    <source>
        <dbReference type="EMBL" id="HIU51650.1"/>
    </source>
</evidence>
<protein>
    <submittedName>
        <fullName evidence="1">Dodecin domain-containing protein</fullName>
    </submittedName>
</protein>
<comment type="caution">
    <text evidence="1">The sequence shown here is derived from an EMBL/GenBank/DDBJ whole genome shotgun (WGS) entry which is preliminary data.</text>
</comment>
<organism evidence="1 2">
    <name type="scientific">Candidatus Merdicola faecigallinarum</name>
    <dbReference type="NCBI Taxonomy" id="2840862"/>
    <lineage>
        <taxon>Bacteria</taxon>
        <taxon>Bacillati</taxon>
        <taxon>Bacillota</taxon>
        <taxon>Clostridia</taxon>
        <taxon>Candidatus Merdicola</taxon>
    </lineage>
</organism>
<dbReference type="Pfam" id="PF07311">
    <property type="entry name" value="Dodecin"/>
    <property type="match status" value="1"/>
</dbReference>
<evidence type="ECO:0000313" key="2">
    <source>
        <dbReference type="Proteomes" id="UP000824093"/>
    </source>
</evidence>
<reference evidence="1" key="2">
    <citation type="journal article" date="2021" name="PeerJ">
        <title>Extensive microbial diversity within the chicken gut microbiome revealed by metagenomics and culture.</title>
        <authorList>
            <person name="Gilroy R."/>
            <person name="Ravi A."/>
            <person name="Getino M."/>
            <person name="Pursley I."/>
            <person name="Horton D.L."/>
            <person name="Alikhan N.F."/>
            <person name="Baker D."/>
            <person name="Gharbi K."/>
            <person name="Hall N."/>
            <person name="Watson M."/>
            <person name="Adriaenssens E.M."/>
            <person name="Foster-Nyarko E."/>
            <person name="Jarju S."/>
            <person name="Secka A."/>
            <person name="Antonio M."/>
            <person name="Oren A."/>
            <person name="Chaudhuri R.R."/>
            <person name="La Ragione R."/>
            <person name="Hildebrand F."/>
            <person name="Pallen M.J."/>
        </authorList>
    </citation>
    <scope>NUCLEOTIDE SEQUENCE</scope>
    <source>
        <strain evidence="1">CHK195-15760</strain>
    </source>
</reference>
<dbReference type="InterPro" id="IPR036694">
    <property type="entry name" value="Dodecin-like_sf"/>
</dbReference>
<sequence>MTVEKHLRVTGTSTISWKDAVVQTIAEASKTIDYLSSVTILEQRANIDGNKISAYFVDLDLTFLIDRNR</sequence>
<dbReference type="EMBL" id="DVNH01000023">
    <property type="protein sequence ID" value="HIU51650.1"/>
    <property type="molecule type" value="Genomic_DNA"/>
</dbReference>
<gene>
    <name evidence="1" type="ORF">IAB70_03400</name>
</gene>